<dbReference type="InterPro" id="IPR050259">
    <property type="entry name" value="SDR"/>
</dbReference>
<comment type="catalytic activity">
    <reaction evidence="6">
        <text>a (3R)-hydroxyacyl-[ACP] + NADP(+) = a 3-oxoacyl-[ACP] + NADPH + H(+)</text>
        <dbReference type="Rhea" id="RHEA:17397"/>
        <dbReference type="Rhea" id="RHEA-COMP:9916"/>
        <dbReference type="Rhea" id="RHEA-COMP:9945"/>
        <dbReference type="ChEBI" id="CHEBI:15378"/>
        <dbReference type="ChEBI" id="CHEBI:57783"/>
        <dbReference type="ChEBI" id="CHEBI:58349"/>
        <dbReference type="ChEBI" id="CHEBI:78776"/>
        <dbReference type="ChEBI" id="CHEBI:78827"/>
        <dbReference type="EC" id="1.1.1.100"/>
    </reaction>
    <physiologicalReaction direction="right-to-left" evidence="6">
        <dbReference type="Rhea" id="RHEA:17399"/>
    </physiologicalReaction>
</comment>
<comment type="caution">
    <text evidence="8">The sequence shown here is derived from an EMBL/GenBank/DDBJ whole genome shotgun (WGS) entry which is preliminary data.</text>
</comment>
<dbReference type="InterPro" id="IPR036291">
    <property type="entry name" value="NAD(P)-bd_dom_sf"/>
</dbReference>
<dbReference type="PRINTS" id="PR00081">
    <property type="entry name" value="GDHRDH"/>
</dbReference>
<dbReference type="InterPro" id="IPR002347">
    <property type="entry name" value="SDR_fam"/>
</dbReference>
<name>A0A9X2AZP4_9CORY</name>
<evidence type="ECO:0000256" key="6">
    <source>
        <dbReference type="ARBA" id="ARBA00047400"/>
    </source>
</evidence>
<evidence type="ECO:0000313" key="8">
    <source>
        <dbReference type="EMBL" id="MCJ7858762.1"/>
    </source>
</evidence>
<protein>
    <recommendedName>
        <fullName evidence="5">3-oxoacyl-[acyl-carrier-protein] reductase MabA</fullName>
    </recommendedName>
</protein>
<evidence type="ECO:0000256" key="1">
    <source>
        <dbReference type="ARBA" id="ARBA00004191"/>
    </source>
</evidence>
<keyword evidence="3" id="KW-0964">Secreted</keyword>
<dbReference type="EMBL" id="JALIEA010000013">
    <property type="protein sequence ID" value="MCJ7858762.1"/>
    <property type="molecule type" value="Genomic_DNA"/>
</dbReference>
<comment type="similarity">
    <text evidence="2">Belongs to the short-chain dehydrogenases/reductases (SDR) family.</text>
</comment>
<gene>
    <name evidence="8" type="ORF">MUN33_08530</name>
</gene>
<evidence type="ECO:0000256" key="2">
    <source>
        <dbReference type="ARBA" id="ARBA00006484"/>
    </source>
</evidence>
<dbReference type="GO" id="GO:0004316">
    <property type="term" value="F:3-oxoacyl-[acyl-carrier-protein] reductase (NADPH) activity"/>
    <property type="evidence" value="ECO:0007669"/>
    <property type="project" value="UniProtKB-EC"/>
</dbReference>
<comment type="subcellular location">
    <subcellularLocation>
        <location evidence="1">Secreted</location>
        <location evidence="1">Cell wall</location>
    </subcellularLocation>
</comment>
<dbReference type="SUPFAM" id="SSF51735">
    <property type="entry name" value="NAD(P)-binding Rossmann-fold domains"/>
    <property type="match status" value="1"/>
</dbReference>
<evidence type="ECO:0000256" key="5">
    <source>
        <dbReference type="ARBA" id="ARBA00040781"/>
    </source>
</evidence>
<dbReference type="PANTHER" id="PTHR42879">
    <property type="entry name" value="3-OXOACYL-(ACYL-CARRIER-PROTEIN) REDUCTASE"/>
    <property type="match status" value="1"/>
</dbReference>
<evidence type="ECO:0000256" key="4">
    <source>
        <dbReference type="ARBA" id="ARBA00023002"/>
    </source>
</evidence>
<dbReference type="Proteomes" id="UP001139207">
    <property type="component" value="Unassembled WGS sequence"/>
</dbReference>
<dbReference type="InterPro" id="IPR057326">
    <property type="entry name" value="KR_dom"/>
</dbReference>
<keyword evidence="4" id="KW-0560">Oxidoreductase</keyword>
<keyword evidence="3" id="KW-0134">Cell wall</keyword>
<dbReference type="PANTHER" id="PTHR42879:SF6">
    <property type="entry name" value="NADPH-DEPENDENT REDUCTASE BACG"/>
    <property type="match status" value="1"/>
</dbReference>
<dbReference type="RefSeq" id="WP_244804501.1">
    <property type="nucleotide sequence ID" value="NZ_JALIEA010000013.1"/>
</dbReference>
<evidence type="ECO:0000313" key="9">
    <source>
        <dbReference type="Proteomes" id="UP001139207"/>
    </source>
</evidence>
<dbReference type="SMART" id="SM00822">
    <property type="entry name" value="PKS_KR"/>
    <property type="match status" value="1"/>
</dbReference>
<accession>A0A9X2AZP4</accession>
<dbReference type="Pfam" id="PF13561">
    <property type="entry name" value="adh_short_C2"/>
    <property type="match status" value="1"/>
</dbReference>
<proteinExistence type="inferred from homology"/>
<dbReference type="FunFam" id="3.40.50.720:FF:000084">
    <property type="entry name" value="Short-chain dehydrogenase reductase"/>
    <property type="match status" value="1"/>
</dbReference>
<evidence type="ECO:0000256" key="3">
    <source>
        <dbReference type="ARBA" id="ARBA00022512"/>
    </source>
</evidence>
<dbReference type="AlphaFoldDB" id="A0A9X2AZP4"/>
<organism evidence="8 9">
    <name type="scientific">Corynebacterium kalidii</name>
    <dbReference type="NCBI Taxonomy" id="2931982"/>
    <lineage>
        <taxon>Bacteria</taxon>
        <taxon>Bacillati</taxon>
        <taxon>Actinomycetota</taxon>
        <taxon>Actinomycetes</taxon>
        <taxon>Mycobacteriales</taxon>
        <taxon>Corynebacteriaceae</taxon>
        <taxon>Corynebacterium</taxon>
    </lineage>
</organism>
<dbReference type="NCBIfam" id="NF005468">
    <property type="entry name" value="PRK07062.1"/>
    <property type="match status" value="1"/>
</dbReference>
<sequence>MDLQLSGKTFVVTGGSSGIGLATVDALTGEGASVVTCARDPERLRQAVAGLSRSDLVTTVGCDVRSGDDVRAMAETVRERFGVLDGVVNNAGGSRMVPLSEMTAADWQDELSLKFTPVLNSVDHLVPLMADADSPAMVNLNAVLARQPEPALAATSAARAGLLNLTKSLSHSLAAARVRVNSVCLGLIDTGQWRRRYEKADGYTSYDDFSRDIAADRGIVLGRFGRADEVAPVVSFLLSPRASYITGATVDVAGGVNRYV</sequence>
<dbReference type="Gene3D" id="3.40.50.720">
    <property type="entry name" value="NAD(P)-binding Rossmann-like Domain"/>
    <property type="match status" value="1"/>
</dbReference>
<reference evidence="8" key="1">
    <citation type="submission" date="2022-04" db="EMBL/GenBank/DDBJ databases">
        <title>Corynebacterium kalidii LD5P10.</title>
        <authorList>
            <person name="Sun J.Q."/>
        </authorList>
    </citation>
    <scope>NUCLEOTIDE SEQUENCE</scope>
    <source>
        <strain evidence="8">LD5P10</strain>
    </source>
</reference>
<keyword evidence="9" id="KW-1185">Reference proteome</keyword>
<evidence type="ECO:0000259" key="7">
    <source>
        <dbReference type="SMART" id="SM00822"/>
    </source>
</evidence>
<feature type="domain" description="Ketoreductase" evidence="7">
    <location>
        <begin position="8"/>
        <end position="196"/>
    </location>
</feature>